<dbReference type="Pfam" id="PF05380">
    <property type="entry name" value="Peptidase_A17"/>
    <property type="match status" value="1"/>
</dbReference>
<dbReference type="KEGG" id="api:103311985"/>
<dbReference type="Proteomes" id="UP000007819">
    <property type="component" value="Unassembled WGS sequence"/>
</dbReference>
<name>A0A8R2BBP7_ACYPI</name>
<dbReference type="PANTHER" id="PTHR47331:SF1">
    <property type="entry name" value="GAG-LIKE PROTEIN"/>
    <property type="match status" value="1"/>
</dbReference>
<keyword evidence="2" id="KW-1185">Reference proteome</keyword>
<organism evidence="1 2">
    <name type="scientific">Acyrthosiphon pisum</name>
    <name type="common">Pea aphid</name>
    <dbReference type="NCBI Taxonomy" id="7029"/>
    <lineage>
        <taxon>Eukaryota</taxon>
        <taxon>Metazoa</taxon>
        <taxon>Ecdysozoa</taxon>
        <taxon>Arthropoda</taxon>
        <taxon>Hexapoda</taxon>
        <taxon>Insecta</taxon>
        <taxon>Pterygota</taxon>
        <taxon>Neoptera</taxon>
        <taxon>Paraneoptera</taxon>
        <taxon>Hemiptera</taxon>
        <taxon>Sternorrhyncha</taxon>
        <taxon>Aphidomorpha</taxon>
        <taxon>Aphidoidea</taxon>
        <taxon>Aphididae</taxon>
        <taxon>Macrosiphini</taxon>
        <taxon>Acyrthosiphon</taxon>
    </lineage>
</organism>
<protein>
    <recommendedName>
        <fullName evidence="3">Peptidase aspartic putative domain-containing protein</fullName>
    </recommendedName>
</protein>
<evidence type="ECO:0008006" key="3">
    <source>
        <dbReference type="Google" id="ProtNLM"/>
    </source>
</evidence>
<dbReference type="InterPro" id="IPR043502">
    <property type="entry name" value="DNA/RNA_pol_sf"/>
</dbReference>
<dbReference type="SUPFAM" id="SSF56672">
    <property type="entry name" value="DNA/RNA polymerases"/>
    <property type="match status" value="1"/>
</dbReference>
<dbReference type="InterPro" id="IPR021109">
    <property type="entry name" value="Peptidase_aspartic_dom_sf"/>
</dbReference>
<proteinExistence type="predicted"/>
<dbReference type="GO" id="GO:0071897">
    <property type="term" value="P:DNA biosynthetic process"/>
    <property type="evidence" value="ECO:0007669"/>
    <property type="project" value="UniProtKB-ARBA"/>
</dbReference>
<dbReference type="Gene3D" id="2.40.70.10">
    <property type="entry name" value="Acid Proteases"/>
    <property type="match status" value="1"/>
</dbReference>
<dbReference type="EnsemblMetazoa" id="XM_008191914.1">
    <property type="protein sequence ID" value="XP_008190136.1"/>
    <property type="gene ID" value="LOC103311985"/>
</dbReference>
<dbReference type="PANTHER" id="PTHR47331">
    <property type="entry name" value="PHD-TYPE DOMAIN-CONTAINING PROTEIN"/>
    <property type="match status" value="1"/>
</dbReference>
<accession>A0A8R2BBP7</accession>
<dbReference type="RefSeq" id="XP_008190136.1">
    <property type="nucleotide sequence ID" value="XM_008191914.1"/>
</dbReference>
<reference evidence="1" key="2">
    <citation type="submission" date="2022-06" db="UniProtKB">
        <authorList>
            <consortium name="EnsemblMetazoa"/>
        </authorList>
    </citation>
    <scope>IDENTIFICATION</scope>
</reference>
<evidence type="ECO:0000313" key="2">
    <source>
        <dbReference type="Proteomes" id="UP000007819"/>
    </source>
</evidence>
<dbReference type="OrthoDB" id="5986643at2759"/>
<sequence length="506" mass="55736">MYAQRGSATSHSSVPTYAMWSTSIVYIKDASGERQRCRAVLDNGVQLNFITQACAKRLQLKSSGASITIAGVGANHMNAKCLLPTTLSSQFDQYATPITFHTLPVISSQLPSHQIKINHIPSHVLSQDRVAISESLTAQSTRLGWVITGKINDPLSHSMTALTSTVSNQSGLALCATNVSARQHEECIAEEHFISTSQRDDIEWFIVRLPLKANPETLGESRTMAMKRFFNVERRLASDPSLSIVYKKEYIDLGHMRIAPAAGSSPTYYLPHHAVVKTESITTKIRVVFDGFAPAKSGLSLNDILCRGPKVQADIFEILLSFRTHAIVLTADVAKMYRQVLVHPITYGTTSASFLTTRCIIQLANEETDPTIKRTLAEDFYVDVLISGANTDDECYFLYKELGSRLQSAGCPLRKWCSNSAPLMSRIPTASTDPTYRIMLVDEDTVSALGLTLQPNSNTFHFTISNSEAPFHSTKRGLLSHINLTYDPIGLLTPALIKGNILLQQL</sequence>
<reference evidence="2" key="1">
    <citation type="submission" date="2010-06" db="EMBL/GenBank/DDBJ databases">
        <authorList>
            <person name="Jiang H."/>
            <person name="Abraham K."/>
            <person name="Ali S."/>
            <person name="Alsbrooks S.L."/>
            <person name="Anim B.N."/>
            <person name="Anosike U.S."/>
            <person name="Attaway T."/>
            <person name="Bandaranaike D.P."/>
            <person name="Battles P.K."/>
            <person name="Bell S.N."/>
            <person name="Bell A.V."/>
            <person name="Beltran B."/>
            <person name="Bickham C."/>
            <person name="Bustamante Y."/>
            <person name="Caleb T."/>
            <person name="Canada A."/>
            <person name="Cardenas V."/>
            <person name="Carter K."/>
            <person name="Chacko J."/>
            <person name="Chandrabose M.N."/>
            <person name="Chavez D."/>
            <person name="Chavez A."/>
            <person name="Chen L."/>
            <person name="Chu H.-S."/>
            <person name="Claassen K.J."/>
            <person name="Cockrell R."/>
            <person name="Collins M."/>
            <person name="Cooper J.A."/>
            <person name="Cree A."/>
            <person name="Curry S.M."/>
            <person name="Da Y."/>
            <person name="Dao M.D."/>
            <person name="Das B."/>
            <person name="Davila M.-L."/>
            <person name="Davy-Carroll L."/>
            <person name="Denson S."/>
            <person name="Dinh H."/>
            <person name="Ebong V.E."/>
            <person name="Edwards J.R."/>
            <person name="Egan A."/>
            <person name="El-Daye J."/>
            <person name="Escobedo L."/>
            <person name="Fernandez S."/>
            <person name="Fernando P.R."/>
            <person name="Flagg N."/>
            <person name="Forbes L.D."/>
            <person name="Fowler R.G."/>
            <person name="Fu Q."/>
            <person name="Gabisi R.A."/>
            <person name="Ganer J."/>
            <person name="Garbino Pronczuk A."/>
            <person name="Garcia R.M."/>
            <person name="Garner T."/>
            <person name="Garrett T.E."/>
            <person name="Gonzalez D.A."/>
            <person name="Hamid H."/>
            <person name="Hawkins E.S."/>
            <person name="Hirani K."/>
            <person name="Hogues M.E."/>
            <person name="Hollins B."/>
            <person name="Hsiao C.-H."/>
            <person name="Jabil R."/>
            <person name="James M.L."/>
            <person name="Jhangiani S.N."/>
            <person name="Johnson B."/>
            <person name="Johnson Q."/>
            <person name="Joshi V."/>
            <person name="Kalu J.B."/>
            <person name="Kam C."/>
            <person name="Kashfia A."/>
            <person name="Keebler J."/>
            <person name="Kisamo H."/>
            <person name="Kovar C.L."/>
            <person name="Lago L.A."/>
            <person name="Lai C.-Y."/>
            <person name="Laidlaw J."/>
            <person name="Lara F."/>
            <person name="Le T.-K."/>
            <person name="Lee S.L."/>
            <person name="Legall F.H."/>
            <person name="Lemon S.J."/>
            <person name="Lewis L.R."/>
            <person name="Li B."/>
            <person name="Liu Y."/>
            <person name="Liu Y.-S."/>
            <person name="Lopez J."/>
            <person name="Lozado R.J."/>
            <person name="Lu J."/>
            <person name="Madu R.C."/>
            <person name="Maheshwari M."/>
            <person name="Maheshwari R."/>
            <person name="Malloy K."/>
            <person name="Martinez E."/>
            <person name="Mathew T."/>
            <person name="Mercado I.C."/>
            <person name="Mercado C."/>
            <person name="Meyer B."/>
            <person name="Montgomery K."/>
            <person name="Morgan M.B."/>
            <person name="Munidasa M."/>
            <person name="Nazareth L.V."/>
            <person name="Nelson J."/>
            <person name="Ng B.M."/>
            <person name="Nguyen N.B."/>
            <person name="Nguyen P.Q."/>
            <person name="Nguyen T."/>
            <person name="Obregon M."/>
            <person name="Okwuonu G.O."/>
            <person name="Onwere C.G."/>
            <person name="Orozco G."/>
            <person name="Parra A."/>
            <person name="Patel S."/>
            <person name="Patil S."/>
            <person name="Perez A."/>
            <person name="Perez Y."/>
            <person name="Pham C."/>
            <person name="Primus E.L."/>
            <person name="Pu L.-L."/>
            <person name="Puazo M."/>
            <person name="Qin X."/>
            <person name="Quiroz J.B."/>
            <person name="Reese J."/>
            <person name="Richards S."/>
            <person name="Rives C.M."/>
            <person name="Robberts R."/>
            <person name="Ruiz S.J."/>
            <person name="Ruiz M.J."/>
            <person name="Santibanez J."/>
            <person name="Schneider B.W."/>
            <person name="Sisson I."/>
            <person name="Smith M."/>
            <person name="Sodergren E."/>
            <person name="Song X.-Z."/>
            <person name="Song B.B."/>
            <person name="Summersgill H."/>
            <person name="Thelus R."/>
            <person name="Thornton R.D."/>
            <person name="Trejos Z.Y."/>
            <person name="Usmani K."/>
            <person name="Vattathil S."/>
            <person name="Villasana D."/>
            <person name="Walker D.L."/>
            <person name="Wang S."/>
            <person name="Wang K."/>
            <person name="White C.S."/>
            <person name="Williams A.C."/>
            <person name="Williamson J."/>
            <person name="Wilson K."/>
            <person name="Woghiren I.O."/>
            <person name="Woodworth J.R."/>
            <person name="Worley K.C."/>
            <person name="Wright R.A."/>
            <person name="Wu W."/>
            <person name="Young L."/>
            <person name="Zhang L."/>
            <person name="Zhang J."/>
            <person name="Zhu Y."/>
            <person name="Muzny D.M."/>
            <person name="Weinstock G."/>
            <person name="Gibbs R.A."/>
        </authorList>
    </citation>
    <scope>NUCLEOTIDE SEQUENCE [LARGE SCALE GENOMIC DNA]</scope>
    <source>
        <strain evidence="2">LSR1</strain>
    </source>
</reference>
<dbReference type="InterPro" id="IPR008042">
    <property type="entry name" value="Retrotrans_Pao"/>
</dbReference>
<dbReference type="GeneID" id="103311985"/>
<dbReference type="AlphaFoldDB" id="A0A8R2BBP7"/>
<evidence type="ECO:0000313" key="1">
    <source>
        <dbReference type="EnsemblMetazoa" id="XP_008190136.1"/>
    </source>
</evidence>